<feature type="coiled-coil region" evidence="1">
    <location>
        <begin position="32"/>
        <end position="59"/>
    </location>
</feature>
<evidence type="ECO:0000256" key="1">
    <source>
        <dbReference type="SAM" id="Coils"/>
    </source>
</evidence>
<reference evidence="3" key="1">
    <citation type="submission" date="2020-02" db="EMBL/GenBank/DDBJ databases">
        <authorList>
            <person name="Meier V. D."/>
        </authorList>
    </citation>
    <scope>NUCLEOTIDE SEQUENCE</scope>
    <source>
        <strain evidence="3">AVDCRST_MAG23</strain>
    </source>
</reference>
<sequence>MRKFMLSIVVASTAFAAVPATAQTWRLQPTVRREIQADINQLQRRIDRAQQRGTVSNREATGLRRQARSVQQMYNRYGRNGFSRSEVAQLESQVNRIRQELRLERRDWDNRRG</sequence>
<evidence type="ECO:0000256" key="2">
    <source>
        <dbReference type="SAM" id="SignalP"/>
    </source>
</evidence>
<dbReference type="EMBL" id="CADCWD010000009">
    <property type="protein sequence ID" value="CAA9520495.1"/>
    <property type="molecule type" value="Genomic_DNA"/>
</dbReference>
<dbReference type="AlphaFoldDB" id="A0A6J4TEG9"/>
<keyword evidence="2" id="KW-0732">Signal</keyword>
<name>A0A6J4TEG9_9SPHN</name>
<evidence type="ECO:0000313" key="3">
    <source>
        <dbReference type="EMBL" id="CAA9520495.1"/>
    </source>
</evidence>
<feature type="signal peptide" evidence="2">
    <location>
        <begin position="1"/>
        <end position="16"/>
    </location>
</feature>
<gene>
    <name evidence="3" type="ORF">AVDCRST_MAG23-162</name>
</gene>
<accession>A0A6J4TEG9</accession>
<feature type="chain" id="PRO_5026816936" description="DUF4148 domain-containing protein" evidence="2">
    <location>
        <begin position="17"/>
        <end position="113"/>
    </location>
</feature>
<evidence type="ECO:0008006" key="4">
    <source>
        <dbReference type="Google" id="ProtNLM"/>
    </source>
</evidence>
<organism evidence="3">
    <name type="scientific">uncultured Sphingosinicella sp</name>
    <dbReference type="NCBI Taxonomy" id="478748"/>
    <lineage>
        <taxon>Bacteria</taxon>
        <taxon>Pseudomonadati</taxon>
        <taxon>Pseudomonadota</taxon>
        <taxon>Alphaproteobacteria</taxon>
        <taxon>Sphingomonadales</taxon>
        <taxon>Sphingosinicellaceae</taxon>
        <taxon>Sphingosinicella</taxon>
        <taxon>environmental samples</taxon>
    </lineage>
</organism>
<keyword evidence="1" id="KW-0175">Coiled coil</keyword>
<protein>
    <recommendedName>
        <fullName evidence="4">DUF4148 domain-containing protein</fullName>
    </recommendedName>
</protein>
<proteinExistence type="predicted"/>